<comment type="caution">
    <text evidence="3">The sequence shown here is derived from an EMBL/GenBank/DDBJ whole genome shotgun (WGS) entry which is preliminary data.</text>
</comment>
<evidence type="ECO:0000313" key="4">
    <source>
        <dbReference type="Proteomes" id="UP000475532"/>
    </source>
</evidence>
<evidence type="ECO:0000313" key="3">
    <source>
        <dbReference type="EMBL" id="NEA21776.1"/>
    </source>
</evidence>
<gene>
    <name evidence="3" type="ORF">G3I70_04585</name>
</gene>
<keyword evidence="2" id="KW-0812">Transmembrane</keyword>
<feature type="transmembrane region" description="Helical" evidence="2">
    <location>
        <begin position="30"/>
        <end position="51"/>
    </location>
</feature>
<feature type="region of interest" description="Disordered" evidence="1">
    <location>
        <begin position="1"/>
        <end position="21"/>
    </location>
</feature>
<feature type="transmembrane region" description="Helical" evidence="2">
    <location>
        <begin position="71"/>
        <end position="92"/>
    </location>
</feature>
<reference evidence="3 4" key="1">
    <citation type="submission" date="2020-01" db="EMBL/GenBank/DDBJ databases">
        <title>Insect and environment-associated Actinomycetes.</title>
        <authorList>
            <person name="Currrie C."/>
            <person name="Chevrette M."/>
            <person name="Carlson C."/>
            <person name="Stubbendieck R."/>
            <person name="Wendt-Pienkowski E."/>
        </authorList>
    </citation>
    <scope>NUCLEOTIDE SEQUENCE [LARGE SCALE GENOMIC DNA]</scope>
    <source>
        <strain evidence="3 4">SID10258</strain>
    </source>
</reference>
<feature type="transmembrane region" description="Helical" evidence="2">
    <location>
        <begin position="104"/>
        <end position="124"/>
    </location>
</feature>
<dbReference type="InterPro" id="IPR009339">
    <property type="entry name" value="DUF998"/>
</dbReference>
<keyword evidence="2" id="KW-1133">Transmembrane helix</keyword>
<dbReference type="Proteomes" id="UP000475532">
    <property type="component" value="Unassembled WGS sequence"/>
</dbReference>
<evidence type="ECO:0000256" key="2">
    <source>
        <dbReference type="SAM" id="Phobius"/>
    </source>
</evidence>
<evidence type="ECO:0000256" key="1">
    <source>
        <dbReference type="SAM" id="MobiDB-lite"/>
    </source>
</evidence>
<dbReference type="AlphaFoldDB" id="A0A6L9Q9I2"/>
<sequence length="230" mass="23240">MTQTIHTPAATRPAHTARPAHAARPAVRPLLGGAMAAGPLFLVTGVVQGLLRDGYDFTRNAISQLSLGDLGWIQKTSFVLTGVLIIVGAVGIRRVLDGGPGGVWAPRLVAVFGASFLVSAVFTADPGAGFPAGTPDGPAASLSTSGAVHMLGGMVGYLALCAAFFVLARRFSAQGQRVWAVTSRIVPVAVLAGFAGSAASVLVFTAGAALGLVWLTATAARLATAPATER</sequence>
<dbReference type="Pfam" id="PF06197">
    <property type="entry name" value="DUF998"/>
    <property type="match status" value="1"/>
</dbReference>
<dbReference type="EMBL" id="JAAGLI010000113">
    <property type="protein sequence ID" value="NEA21776.1"/>
    <property type="molecule type" value="Genomic_DNA"/>
</dbReference>
<organism evidence="3 4">
    <name type="scientific">Actinomadura bangladeshensis</name>
    <dbReference type="NCBI Taxonomy" id="453573"/>
    <lineage>
        <taxon>Bacteria</taxon>
        <taxon>Bacillati</taxon>
        <taxon>Actinomycetota</taxon>
        <taxon>Actinomycetes</taxon>
        <taxon>Streptosporangiales</taxon>
        <taxon>Thermomonosporaceae</taxon>
        <taxon>Actinomadura</taxon>
    </lineage>
</organism>
<dbReference type="RefSeq" id="WP_163053380.1">
    <property type="nucleotide sequence ID" value="NZ_JAAGLI010000113.1"/>
</dbReference>
<proteinExistence type="predicted"/>
<name>A0A6L9Q9I2_9ACTN</name>
<feature type="transmembrane region" description="Helical" evidence="2">
    <location>
        <begin position="144"/>
        <end position="167"/>
    </location>
</feature>
<protein>
    <submittedName>
        <fullName evidence="3">DUF998 domain-containing protein</fullName>
    </submittedName>
</protein>
<feature type="transmembrane region" description="Helical" evidence="2">
    <location>
        <begin position="188"/>
        <end position="215"/>
    </location>
</feature>
<keyword evidence="2" id="KW-0472">Membrane</keyword>
<accession>A0A6L9Q9I2</accession>